<evidence type="ECO:0000256" key="3">
    <source>
        <dbReference type="PROSITE-ProRule" id="PRU01193"/>
    </source>
</evidence>
<dbReference type="PANTHER" id="PTHR22777">
    <property type="entry name" value="HEMOLYSIN-RELATED"/>
    <property type="match status" value="1"/>
</dbReference>
<proteinExistence type="predicted"/>
<keyword evidence="7" id="KW-1185">Reference proteome</keyword>
<evidence type="ECO:0000256" key="4">
    <source>
        <dbReference type="SAM" id="Phobius"/>
    </source>
</evidence>
<dbReference type="OrthoDB" id="274143at2"/>
<dbReference type="GO" id="GO:0005886">
    <property type="term" value="C:plasma membrane"/>
    <property type="evidence" value="ECO:0007669"/>
    <property type="project" value="TreeGrafter"/>
</dbReference>
<comment type="caution">
    <text evidence="6">The sequence shown here is derived from an EMBL/GenBank/DDBJ whole genome shotgun (WGS) entry which is preliminary data.</text>
</comment>
<feature type="transmembrane region" description="Helical" evidence="4">
    <location>
        <begin position="97"/>
        <end position="115"/>
    </location>
</feature>
<keyword evidence="3 4" id="KW-1133">Transmembrane helix</keyword>
<keyword evidence="2" id="KW-0129">CBS domain</keyword>
<dbReference type="Gene3D" id="3.10.580.10">
    <property type="entry name" value="CBS-domain"/>
    <property type="match status" value="1"/>
</dbReference>
<keyword evidence="3 4" id="KW-0812">Transmembrane</keyword>
<evidence type="ECO:0000313" key="7">
    <source>
        <dbReference type="Proteomes" id="UP000317243"/>
    </source>
</evidence>
<accession>A0A5C5WIT8</accession>
<dbReference type="Proteomes" id="UP000317243">
    <property type="component" value="Unassembled WGS sequence"/>
</dbReference>
<feature type="domain" description="CNNM transmembrane" evidence="5">
    <location>
        <begin position="3"/>
        <end position="194"/>
    </location>
</feature>
<evidence type="ECO:0000256" key="2">
    <source>
        <dbReference type="ARBA" id="ARBA00023122"/>
    </source>
</evidence>
<keyword evidence="1" id="KW-0677">Repeat</keyword>
<evidence type="ECO:0000313" key="6">
    <source>
        <dbReference type="EMBL" id="TWT49943.1"/>
    </source>
</evidence>
<evidence type="ECO:0000256" key="1">
    <source>
        <dbReference type="ARBA" id="ARBA00022737"/>
    </source>
</evidence>
<organism evidence="6 7">
    <name type="scientific">Thalassoglobus neptunius</name>
    <dbReference type="NCBI Taxonomy" id="1938619"/>
    <lineage>
        <taxon>Bacteria</taxon>
        <taxon>Pseudomonadati</taxon>
        <taxon>Planctomycetota</taxon>
        <taxon>Planctomycetia</taxon>
        <taxon>Planctomycetales</taxon>
        <taxon>Planctomycetaceae</taxon>
        <taxon>Thalassoglobus</taxon>
    </lineage>
</organism>
<protein>
    <recommendedName>
        <fullName evidence="5">CNNM transmembrane domain-containing protein</fullName>
    </recommendedName>
</protein>
<dbReference type="Gene3D" id="3.90.1280.20">
    <property type="match status" value="1"/>
</dbReference>
<keyword evidence="3 4" id="KW-0472">Membrane</keyword>
<dbReference type="InterPro" id="IPR046342">
    <property type="entry name" value="CBS_dom_sf"/>
</dbReference>
<reference evidence="6 7" key="1">
    <citation type="submission" date="2019-02" db="EMBL/GenBank/DDBJ databases">
        <title>Deep-cultivation of Planctomycetes and their phenomic and genomic characterization uncovers novel biology.</title>
        <authorList>
            <person name="Wiegand S."/>
            <person name="Jogler M."/>
            <person name="Boedeker C."/>
            <person name="Pinto D."/>
            <person name="Vollmers J."/>
            <person name="Rivas-Marin E."/>
            <person name="Kohn T."/>
            <person name="Peeters S.H."/>
            <person name="Heuer A."/>
            <person name="Rast P."/>
            <person name="Oberbeckmann S."/>
            <person name="Bunk B."/>
            <person name="Jeske O."/>
            <person name="Meyerdierks A."/>
            <person name="Storesund J.E."/>
            <person name="Kallscheuer N."/>
            <person name="Luecker S."/>
            <person name="Lage O.M."/>
            <person name="Pohl T."/>
            <person name="Merkel B.J."/>
            <person name="Hornburger P."/>
            <person name="Mueller R.-W."/>
            <person name="Bruemmer F."/>
            <person name="Labrenz M."/>
            <person name="Spormann A.M."/>
            <person name="Op Den Camp H."/>
            <person name="Overmann J."/>
            <person name="Amann R."/>
            <person name="Jetten M.S.M."/>
            <person name="Mascher T."/>
            <person name="Medema M.H."/>
            <person name="Devos D.P."/>
            <person name="Kaster A.-K."/>
            <person name="Ovreas L."/>
            <person name="Rohde M."/>
            <person name="Galperin M.Y."/>
            <person name="Jogler C."/>
        </authorList>
    </citation>
    <scope>NUCLEOTIDE SEQUENCE [LARGE SCALE GENOMIC DNA]</scope>
    <source>
        <strain evidence="6 7">KOR42</strain>
    </source>
</reference>
<dbReference type="EMBL" id="SIHI01000016">
    <property type="protein sequence ID" value="TWT49943.1"/>
    <property type="molecule type" value="Genomic_DNA"/>
</dbReference>
<gene>
    <name evidence="6" type="ORF">KOR42_37610</name>
</gene>
<sequence>MPDWLEVILATLLLIVGLRLSAFFSGTETGFYRLSIPRLNIDSQTGDKAATTLLWFSRNPAYFVATCLIGNNVANYVTTAAIGFLSLAFMGAASERFEVLITILVSPIIFLFGELLPKSLYYLAPMHLLRRDIRYFKYIFRLLFVVTYPLVLLTRTIERLSKQSPQAVEFVLGRSRLVQLMRHGHEEGVLTDVQSRLSGGLLQLAPQPVTGSVTPATRILGVSETATKDEILKFAHQFGISTVAVHRKNDPEDWYGYVVVSELMLQTRVRPIIHIMPVFDAKSSKLEVLHHLQCFQSHSGVIRQNGKTFGVVSRKGLIEQLYRPNVAAPPSRSS</sequence>
<dbReference type="Pfam" id="PF01595">
    <property type="entry name" value="CNNM"/>
    <property type="match status" value="1"/>
</dbReference>
<name>A0A5C5WIT8_9PLAN</name>
<feature type="transmembrane region" description="Helical" evidence="4">
    <location>
        <begin position="135"/>
        <end position="153"/>
    </location>
</feature>
<dbReference type="InterPro" id="IPR002550">
    <property type="entry name" value="CNNM"/>
</dbReference>
<feature type="transmembrane region" description="Helical" evidence="4">
    <location>
        <begin position="61"/>
        <end position="85"/>
    </location>
</feature>
<evidence type="ECO:0000259" key="5">
    <source>
        <dbReference type="PROSITE" id="PS51846"/>
    </source>
</evidence>
<dbReference type="PANTHER" id="PTHR22777:SF17">
    <property type="entry name" value="UPF0053 PROTEIN SLL0260"/>
    <property type="match status" value="1"/>
</dbReference>
<dbReference type="SUPFAM" id="SSF54631">
    <property type="entry name" value="CBS-domain pair"/>
    <property type="match status" value="1"/>
</dbReference>
<dbReference type="AlphaFoldDB" id="A0A5C5WIT8"/>
<dbReference type="RefSeq" id="WP_146511192.1">
    <property type="nucleotide sequence ID" value="NZ_SIHI01000016.1"/>
</dbReference>
<dbReference type="PROSITE" id="PS51846">
    <property type="entry name" value="CNNM"/>
    <property type="match status" value="1"/>
</dbReference>